<evidence type="ECO:0000256" key="1">
    <source>
        <dbReference type="SAM" id="MobiDB-lite"/>
    </source>
</evidence>
<organism evidence="2 3">
    <name type="scientific">Candidatus Methylacidithermus pantelleriae</name>
    <dbReference type="NCBI Taxonomy" id="2744239"/>
    <lineage>
        <taxon>Bacteria</taxon>
        <taxon>Pseudomonadati</taxon>
        <taxon>Verrucomicrobiota</taxon>
        <taxon>Methylacidiphilae</taxon>
        <taxon>Methylacidiphilales</taxon>
        <taxon>Methylacidiphilaceae</taxon>
        <taxon>Candidatus Methylacidithermus</taxon>
    </lineage>
</organism>
<evidence type="ECO:0000313" key="3">
    <source>
        <dbReference type="Proteomes" id="UP000663859"/>
    </source>
</evidence>
<dbReference type="Proteomes" id="UP000663859">
    <property type="component" value="Unassembled WGS sequence"/>
</dbReference>
<name>A0A8J2BQK4_9BACT</name>
<evidence type="ECO:0000313" key="2">
    <source>
        <dbReference type="EMBL" id="CAF0703835.1"/>
    </source>
</evidence>
<gene>
    <name evidence="2" type="ORF">MPNT_60115</name>
</gene>
<sequence>MTEDDARLSTPCVPASSRQPIADPPSRDAPQDVAARQVIGSSIISTTPEFRQQQVDGDPPLGQKKKPFLDV</sequence>
<feature type="compositionally biased region" description="Polar residues" evidence="1">
    <location>
        <begin position="39"/>
        <end position="55"/>
    </location>
</feature>
<feature type="region of interest" description="Disordered" evidence="1">
    <location>
        <begin position="1"/>
        <end position="71"/>
    </location>
</feature>
<keyword evidence="3" id="KW-1185">Reference proteome</keyword>
<accession>A0A8J2BQK4</accession>
<dbReference type="EMBL" id="CAJNOB010000056">
    <property type="protein sequence ID" value="CAF0703835.1"/>
    <property type="molecule type" value="Genomic_DNA"/>
</dbReference>
<comment type="caution">
    <text evidence="2">The sequence shown here is derived from an EMBL/GenBank/DDBJ whole genome shotgun (WGS) entry which is preliminary data.</text>
</comment>
<proteinExistence type="predicted"/>
<reference evidence="2" key="1">
    <citation type="submission" date="2021-02" db="EMBL/GenBank/DDBJ databases">
        <authorList>
            <person name="Cremers G."/>
            <person name="Picone N."/>
        </authorList>
    </citation>
    <scope>NUCLEOTIDE SEQUENCE</scope>
    <source>
        <strain evidence="2">PQ17</strain>
    </source>
</reference>
<dbReference type="AlphaFoldDB" id="A0A8J2BQK4"/>
<protein>
    <submittedName>
        <fullName evidence="2">Uncharacterized protein</fullName>
    </submittedName>
</protein>